<comment type="similarity">
    <text evidence="4">Belongs to the WD repeat ELP2 family.</text>
</comment>
<evidence type="ECO:0000256" key="9">
    <source>
        <dbReference type="ARBA" id="ARBA00023242"/>
    </source>
</evidence>
<dbReference type="GO" id="GO:0033588">
    <property type="term" value="C:elongator holoenzyme complex"/>
    <property type="evidence" value="ECO:0007669"/>
    <property type="project" value="InterPro"/>
</dbReference>
<dbReference type="Gene3D" id="2.130.10.10">
    <property type="entry name" value="YVTN repeat-like/Quinoprotein amine dehydrogenase"/>
    <property type="match status" value="1"/>
</dbReference>
<keyword evidence="9" id="KW-0539">Nucleus</keyword>
<evidence type="ECO:0000256" key="8">
    <source>
        <dbReference type="ARBA" id="ARBA00022737"/>
    </source>
</evidence>
<sequence length="177" mass="19467">MRVLTLHGHTDWISSIAIKGDGCAVEVSVRLEAVLGGHDAWVHSLQWHSIRNQLLSVSSDKCLILWEPSEMGGGVWLEKVRVGDVGGQAVGYYGGCYSPAGTMIIAHSYFGGFYAWSCKQLQLQAFLINRPNILFAKFVILCYLYLNAFKGSKHSYAEIARPQVHGYDLACIASVST</sequence>
<evidence type="ECO:0000256" key="1">
    <source>
        <dbReference type="ARBA" id="ARBA00004123"/>
    </source>
</evidence>
<evidence type="ECO:0000256" key="10">
    <source>
        <dbReference type="PROSITE-ProRule" id="PRU00221"/>
    </source>
</evidence>
<dbReference type="GO" id="GO:0005634">
    <property type="term" value="C:nucleus"/>
    <property type="evidence" value="ECO:0007669"/>
    <property type="project" value="UniProtKB-SubCell"/>
</dbReference>
<dbReference type="WBParaSite" id="ALUE_0001798601-mRNA-1">
    <property type="protein sequence ID" value="ALUE_0001798601-mRNA-1"/>
    <property type="gene ID" value="ALUE_0001798601"/>
</dbReference>
<evidence type="ECO:0000256" key="6">
    <source>
        <dbReference type="ARBA" id="ARBA00022490"/>
    </source>
</evidence>
<feature type="repeat" description="WD" evidence="10">
    <location>
        <begin position="35"/>
        <end position="67"/>
    </location>
</feature>
<dbReference type="PANTHER" id="PTHR44111">
    <property type="entry name" value="ELONGATOR COMPLEX PROTEIN 2"/>
    <property type="match status" value="1"/>
</dbReference>
<dbReference type="GO" id="GO:0005737">
    <property type="term" value="C:cytoplasm"/>
    <property type="evidence" value="ECO:0007669"/>
    <property type="project" value="UniProtKB-SubCell"/>
</dbReference>
<evidence type="ECO:0000313" key="11">
    <source>
        <dbReference type="Proteomes" id="UP000036681"/>
    </source>
</evidence>
<reference evidence="12" key="1">
    <citation type="submission" date="2017-02" db="UniProtKB">
        <authorList>
            <consortium name="WormBaseParasite"/>
        </authorList>
    </citation>
    <scope>IDENTIFICATION</scope>
</reference>
<keyword evidence="6" id="KW-0963">Cytoplasm</keyword>
<evidence type="ECO:0000256" key="4">
    <source>
        <dbReference type="ARBA" id="ARBA00005881"/>
    </source>
</evidence>
<evidence type="ECO:0000256" key="5">
    <source>
        <dbReference type="ARBA" id="ARBA00020267"/>
    </source>
</evidence>
<dbReference type="SUPFAM" id="SSF117289">
    <property type="entry name" value="Nucleoporin domain"/>
    <property type="match status" value="1"/>
</dbReference>
<keyword evidence="8" id="KW-0677">Repeat</keyword>
<dbReference type="PANTHER" id="PTHR44111:SF1">
    <property type="entry name" value="ELONGATOR COMPLEX PROTEIN 2"/>
    <property type="match status" value="1"/>
</dbReference>
<comment type="pathway">
    <text evidence="3">tRNA modification; 5-methoxycarbonylmethyl-2-thiouridine-tRNA biosynthesis.</text>
</comment>
<keyword evidence="7 10" id="KW-0853">WD repeat</keyword>
<organism evidence="11 12">
    <name type="scientific">Ascaris lumbricoides</name>
    <name type="common">Giant roundworm</name>
    <dbReference type="NCBI Taxonomy" id="6252"/>
    <lineage>
        <taxon>Eukaryota</taxon>
        <taxon>Metazoa</taxon>
        <taxon>Ecdysozoa</taxon>
        <taxon>Nematoda</taxon>
        <taxon>Chromadorea</taxon>
        <taxon>Rhabditida</taxon>
        <taxon>Spirurina</taxon>
        <taxon>Ascaridomorpha</taxon>
        <taxon>Ascaridoidea</taxon>
        <taxon>Ascarididae</taxon>
        <taxon>Ascaris</taxon>
    </lineage>
</organism>
<dbReference type="GO" id="GO:0002098">
    <property type="term" value="P:tRNA wobble uridine modification"/>
    <property type="evidence" value="ECO:0007669"/>
    <property type="project" value="InterPro"/>
</dbReference>
<dbReference type="InterPro" id="IPR037289">
    <property type="entry name" value="Elp2"/>
</dbReference>
<evidence type="ECO:0000256" key="3">
    <source>
        <dbReference type="ARBA" id="ARBA00005043"/>
    </source>
</evidence>
<proteinExistence type="inferred from homology"/>
<name>A0A0M3IHR1_ASCLU</name>
<dbReference type="InterPro" id="IPR015943">
    <property type="entry name" value="WD40/YVTN_repeat-like_dom_sf"/>
</dbReference>
<dbReference type="UniPathway" id="UPA00988"/>
<protein>
    <recommendedName>
        <fullName evidence="5">Elongator complex protein 2</fullName>
    </recommendedName>
</protein>
<dbReference type="Proteomes" id="UP000036681">
    <property type="component" value="Unplaced"/>
</dbReference>
<comment type="subcellular location">
    <subcellularLocation>
        <location evidence="2">Cytoplasm</location>
    </subcellularLocation>
    <subcellularLocation>
        <location evidence="1">Nucleus</location>
    </subcellularLocation>
</comment>
<dbReference type="PROSITE" id="PS50082">
    <property type="entry name" value="WD_REPEATS_2"/>
    <property type="match status" value="1"/>
</dbReference>
<dbReference type="Pfam" id="PF00400">
    <property type="entry name" value="WD40"/>
    <property type="match status" value="1"/>
</dbReference>
<dbReference type="SMART" id="SM00320">
    <property type="entry name" value="WD40"/>
    <property type="match status" value="1"/>
</dbReference>
<keyword evidence="11" id="KW-1185">Reference proteome</keyword>
<evidence type="ECO:0000313" key="12">
    <source>
        <dbReference type="WBParaSite" id="ALUE_0001798601-mRNA-1"/>
    </source>
</evidence>
<accession>A0A0M3IHR1</accession>
<dbReference type="InterPro" id="IPR001680">
    <property type="entry name" value="WD40_rpt"/>
</dbReference>
<evidence type="ECO:0000256" key="7">
    <source>
        <dbReference type="ARBA" id="ARBA00022574"/>
    </source>
</evidence>
<evidence type="ECO:0000256" key="2">
    <source>
        <dbReference type="ARBA" id="ARBA00004496"/>
    </source>
</evidence>
<dbReference type="AlphaFoldDB" id="A0A0M3IHR1"/>